<protein>
    <submittedName>
        <fullName evidence="1">Uncharacterized protein</fullName>
    </submittedName>
</protein>
<dbReference type="AlphaFoldDB" id="A0AB35IHT5"/>
<evidence type="ECO:0000313" key="2">
    <source>
        <dbReference type="Proteomes" id="UP001211987"/>
    </source>
</evidence>
<name>A0AB35IHT5_9FIRM</name>
<dbReference type="EMBL" id="JAQLKE010000005">
    <property type="protein sequence ID" value="MDB7083026.1"/>
    <property type="molecule type" value="Genomic_DNA"/>
</dbReference>
<evidence type="ECO:0000313" key="1">
    <source>
        <dbReference type="EMBL" id="MDB7083026.1"/>
    </source>
</evidence>
<reference evidence="1" key="1">
    <citation type="submission" date="2023-01" db="EMBL/GenBank/DDBJ databases">
        <title>Human gut microbiome strain richness.</title>
        <authorList>
            <person name="Chen-Liaw A."/>
        </authorList>
    </citation>
    <scope>NUCLEOTIDE SEQUENCE</scope>
    <source>
        <strain evidence="1">1001217st2_G6_1001217B_191108</strain>
    </source>
</reference>
<accession>A0AB35IHT5</accession>
<proteinExistence type="predicted"/>
<gene>
    <name evidence="1" type="ORF">PM738_04360</name>
</gene>
<comment type="caution">
    <text evidence="1">The sequence shown here is derived from an EMBL/GenBank/DDBJ whole genome shotgun (WGS) entry which is preliminary data.</text>
</comment>
<sequence>MGIWIRSQDKKSLLLCKSFDVGCDNNNYNILVNYELRNNEEHYSPMGYYSSVEKAVKVLDMIKEHIETPRNNVFQMPRDIIIDDDDEVEV</sequence>
<dbReference type="Proteomes" id="UP001211987">
    <property type="component" value="Unassembled WGS sequence"/>
</dbReference>
<organism evidence="1 2">
    <name type="scientific">Thomasclavelia ramosa</name>
    <dbReference type="NCBI Taxonomy" id="1547"/>
    <lineage>
        <taxon>Bacteria</taxon>
        <taxon>Bacillati</taxon>
        <taxon>Bacillota</taxon>
        <taxon>Erysipelotrichia</taxon>
        <taxon>Erysipelotrichales</taxon>
        <taxon>Coprobacillaceae</taxon>
        <taxon>Thomasclavelia</taxon>
    </lineage>
</organism>
<dbReference type="RefSeq" id="WP_272018734.1">
    <property type="nucleotide sequence ID" value="NZ_JAQLKE010000005.1"/>
</dbReference>